<evidence type="ECO:0000313" key="6">
    <source>
        <dbReference type="Proteomes" id="UP001153954"/>
    </source>
</evidence>
<dbReference type="Gene3D" id="2.40.10.10">
    <property type="entry name" value="Trypsin-like serine proteases"/>
    <property type="match status" value="1"/>
</dbReference>
<dbReference type="InterPro" id="IPR033116">
    <property type="entry name" value="TRYPSIN_SER"/>
</dbReference>
<proteinExistence type="predicted"/>
<feature type="domain" description="Peptidase S1" evidence="4">
    <location>
        <begin position="50"/>
        <end position="286"/>
    </location>
</feature>
<keyword evidence="1" id="KW-1015">Disulfide bond</keyword>
<dbReference type="PROSITE" id="PS00134">
    <property type="entry name" value="TRYPSIN_HIS"/>
    <property type="match status" value="1"/>
</dbReference>
<accession>A0AAU9UUJ0</accession>
<organism evidence="5 6">
    <name type="scientific">Euphydryas editha</name>
    <name type="common">Edith's checkerspot</name>
    <dbReference type="NCBI Taxonomy" id="104508"/>
    <lineage>
        <taxon>Eukaryota</taxon>
        <taxon>Metazoa</taxon>
        <taxon>Ecdysozoa</taxon>
        <taxon>Arthropoda</taxon>
        <taxon>Hexapoda</taxon>
        <taxon>Insecta</taxon>
        <taxon>Pterygota</taxon>
        <taxon>Neoptera</taxon>
        <taxon>Endopterygota</taxon>
        <taxon>Lepidoptera</taxon>
        <taxon>Glossata</taxon>
        <taxon>Ditrysia</taxon>
        <taxon>Papilionoidea</taxon>
        <taxon>Nymphalidae</taxon>
        <taxon>Nymphalinae</taxon>
        <taxon>Euphydryas</taxon>
    </lineage>
</organism>
<dbReference type="SUPFAM" id="SSF50494">
    <property type="entry name" value="Trypsin-like serine proteases"/>
    <property type="match status" value="1"/>
</dbReference>
<keyword evidence="2" id="KW-0720">Serine protease</keyword>
<dbReference type="InterPro" id="IPR001254">
    <property type="entry name" value="Trypsin_dom"/>
</dbReference>
<protein>
    <recommendedName>
        <fullName evidence="4">Peptidase S1 domain-containing protein</fullName>
    </recommendedName>
</protein>
<dbReference type="AlphaFoldDB" id="A0AAU9UUJ0"/>
<dbReference type="PRINTS" id="PR00722">
    <property type="entry name" value="CHYMOTRYPSIN"/>
</dbReference>
<dbReference type="InterPro" id="IPR001314">
    <property type="entry name" value="Peptidase_S1A"/>
</dbReference>
<dbReference type="CDD" id="cd00190">
    <property type="entry name" value="Tryp_SPc"/>
    <property type="match status" value="1"/>
</dbReference>
<dbReference type="InterPro" id="IPR051333">
    <property type="entry name" value="CLIP_Serine_Protease"/>
</dbReference>
<evidence type="ECO:0000313" key="5">
    <source>
        <dbReference type="EMBL" id="CAH2101571.1"/>
    </source>
</evidence>
<evidence type="ECO:0000256" key="3">
    <source>
        <dbReference type="SAM" id="SignalP"/>
    </source>
</evidence>
<evidence type="ECO:0000256" key="2">
    <source>
        <dbReference type="RuleBase" id="RU363034"/>
    </source>
</evidence>
<dbReference type="PANTHER" id="PTHR24260">
    <property type="match status" value="1"/>
</dbReference>
<feature type="signal peptide" evidence="3">
    <location>
        <begin position="1"/>
        <end position="16"/>
    </location>
</feature>
<dbReference type="PROSITE" id="PS50240">
    <property type="entry name" value="TRYPSIN_DOM"/>
    <property type="match status" value="1"/>
</dbReference>
<dbReference type="PROSITE" id="PS00135">
    <property type="entry name" value="TRYPSIN_SER"/>
    <property type="match status" value="1"/>
</dbReference>
<name>A0AAU9UUJ0_EUPED</name>
<dbReference type="PANTHER" id="PTHR24260:SF136">
    <property type="entry name" value="GH08193P-RELATED"/>
    <property type="match status" value="1"/>
</dbReference>
<comment type="caution">
    <text evidence="5">The sequence shown here is derived from an EMBL/GenBank/DDBJ whole genome shotgun (WGS) entry which is preliminary data.</text>
</comment>
<dbReference type="GO" id="GO:0006508">
    <property type="term" value="P:proteolysis"/>
    <property type="evidence" value="ECO:0007669"/>
    <property type="project" value="UniProtKB-KW"/>
</dbReference>
<keyword evidence="3" id="KW-0732">Signal</keyword>
<dbReference type="InterPro" id="IPR018114">
    <property type="entry name" value="TRYPSIN_HIS"/>
</dbReference>
<dbReference type="SMART" id="SM00020">
    <property type="entry name" value="Tryp_SPc"/>
    <property type="match status" value="1"/>
</dbReference>
<sequence>MKLLIVFVGLALAVTAEDPIFGDYHLEIGIPEMKRRTAAEAAMDFDGSRIIGGTNVGIREYPHMAGLRIQLSDGQLSVCGASLISNTRLVTAAHCWRSRYFSATMFTVILGATIFGSGIVRIDTNDVVLHPNFNSANLHNDVAVIRIPRNNRVPYVNYILPIELDTGSSKHVGVVATAVGYGRTYDNGATSNGLRQVDVPVIDNAECDRAYTGGYIIDSTLCTSTRNGRGICNGDSGGPLTIGRISGDTDRLLLIGITSFMSIRSCTYGPSGYARVSSFASWIKSQ</sequence>
<keyword evidence="2" id="KW-0378">Hydrolase</keyword>
<feature type="chain" id="PRO_5043404023" description="Peptidase S1 domain-containing protein" evidence="3">
    <location>
        <begin position="17"/>
        <end position="286"/>
    </location>
</feature>
<reference evidence="5" key="1">
    <citation type="submission" date="2022-03" db="EMBL/GenBank/DDBJ databases">
        <authorList>
            <person name="Tunstrom K."/>
        </authorList>
    </citation>
    <scope>NUCLEOTIDE SEQUENCE</scope>
</reference>
<keyword evidence="6" id="KW-1185">Reference proteome</keyword>
<dbReference type="EMBL" id="CAKOGL010000023">
    <property type="protein sequence ID" value="CAH2101571.1"/>
    <property type="molecule type" value="Genomic_DNA"/>
</dbReference>
<keyword evidence="2" id="KW-0645">Protease</keyword>
<dbReference type="Proteomes" id="UP001153954">
    <property type="component" value="Unassembled WGS sequence"/>
</dbReference>
<dbReference type="Pfam" id="PF00089">
    <property type="entry name" value="Trypsin"/>
    <property type="match status" value="1"/>
</dbReference>
<dbReference type="GO" id="GO:0004252">
    <property type="term" value="F:serine-type endopeptidase activity"/>
    <property type="evidence" value="ECO:0007669"/>
    <property type="project" value="InterPro"/>
</dbReference>
<evidence type="ECO:0000256" key="1">
    <source>
        <dbReference type="ARBA" id="ARBA00023157"/>
    </source>
</evidence>
<gene>
    <name evidence="5" type="ORF">EEDITHA_LOCUS16312</name>
</gene>
<evidence type="ECO:0000259" key="4">
    <source>
        <dbReference type="PROSITE" id="PS50240"/>
    </source>
</evidence>
<dbReference type="InterPro" id="IPR009003">
    <property type="entry name" value="Peptidase_S1_PA"/>
</dbReference>
<dbReference type="InterPro" id="IPR043504">
    <property type="entry name" value="Peptidase_S1_PA_chymotrypsin"/>
</dbReference>